<accession>A0A150J4Q6</accession>
<organism evidence="1 2">
    <name type="scientific">Candidatus Methanofastidiosum methylothiophilum</name>
    <dbReference type="NCBI Taxonomy" id="1705564"/>
    <lineage>
        <taxon>Archaea</taxon>
        <taxon>Methanobacteriati</taxon>
        <taxon>Methanobacteriota</taxon>
        <taxon>Stenosarchaea group</taxon>
        <taxon>Candidatus Methanofastidiosia</taxon>
        <taxon>Candidatus Methanofastidiosales</taxon>
        <taxon>Candidatus Methanofastidiosaceae</taxon>
        <taxon>Candidatus Methanofastidiosum</taxon>
    </lineage>
</organism>
<evidence type="ECO:0000313" key="1">
    <source>
        <dbReference type="EMBL" id="KYC52200.1"/>
    </source>
</evidence>
<dbReference type="EMBL" id="LNGC01000030">
    <property type="protein sequence ID" value="KYC52200.1"/>
    <property type="molecule type" value="Genomic_DNA"/>
</dbReference>
<protein>
    <submittedName>
        <fullName evidence="1">Uncharacterized protein</fullName>
    </submittedName>
</protein>
<dbReference type="Pfam" id="PF24175">
    <property type="entry name" value="SU10_adaptor"/>
    <property type="match status" value="1"/>
</dbReference>
<name>A0A150J4Q6_9EURY</name>
<gene>
    <name evidence="1" type="ORF">AMQ22_00927</name>
</gene>
<dbReference type="Proteomes" id="UP000075398">
    <property type="component" value="Unassembled WGS sequence"/>
</dbReference>
<dbReference type="InterPro" id="IPR056209">
    <property type="entry name" value="SU10_adaptor"/>
</dbReference>
<reference evidence="1 2" key="1">
    <citation type="journal article" date="2016" name="ISME J.">
        <title>Chasing the elusive Euryarchaeota class WSA2: genomes reveal a uniquely fastidious methyl-reducing methanogen.</title>
        <authorList>
            <person name="Nobu M.K."/>
            <person name="Narihiro T."/>
            <person name="Kuroda K."/>
            <person name="Mei R."/>
            <person name="Liu W.T."/>
        </authorList>
    </citation>
    <scope>NUCLEOTIDE SEQUENCE [LARGE SCALE GENOMIC DNA]</scope>
    <source>
        <strain evidence="1">U1lsi0528_Bin055</strain>
    </source>
</reference>
<comment type="caution">
    <text evidence="1">The sequence shown here is derived from an EMBL/GenBank/DDBJ whole genome shotgun (WGS) entry which is preliminary data.</text>
</comment>
<evidence type="ECO:0000313" key="2">
    <source>
        <dbReference type="Proteomes" id="UP000075398"/>
    </source>
</evidence>
<dbReference type="AlphaFoldDB" id="A0A150J4Q6"/>
<sequence length="236" mass="26913">MTVKDIMDRVSMLYNDAGYDRVPQETYLKFLDDTLSQLVLSRPDSHVMTDIVLLDSDTRQELPKNAQTLICIYRNMGNDGITKGAPVWQVNRKDLDYFSDWHTDTGPAPTAITEYAYDPKSPRIFWVSPSPQPGTNIYVEMDYSIPFDKYSDLDWNDAIQEVIPVDDVFINPICNYMLFLLYSTDAASKNDKITADQYRRAFYADLGLEQKAMLVSMPFPGNTPIFMSPKEPTANG</sequence>
<proteinExistence type="predicted"/>